<dbReference type="PANTHER" id="PTHR24305">
    <property type="entry name" value="CYTOCHROME P450"/>
    <property type="match status" value="1"/>
</dbReference>
<evidence type="ECO:0000256" key="2">
    <source>
        <dbReference type="ARBA" id="ARBA00004370"/>
    </source>
</evidence>
<sequence length="561" mass="63597">MIPLVYLAKNFLKLSEMQLALQLVAIVAGALCYVGYFHHGEHHLHALTYIQVHTVAFLGLAALLYLDGFLLVEAVLQTCVYDALFLAGLYASLLVYRVFLNPLNTFPGPKMARITSFYMPFRIQKMQMYKALHELHRDHGYFVRIGTGELSITHPRAIQEIFGADSVCEKSPWYDISRPQDSLLLRRSFAGHAELRSVWSHAFSVKAVKGYEDRVQKYRTKLISGIDAHNGQAVDVNNWLGLYSWDVLSDLSFGHPFGMLDSKERHWALKILDHGMSVIGPHLPMWWLRLMIAMPGGKEDMKLMLKYCQEEMLLRWKNEPKQPDVMSHLFVPYRRNEKPWNDEAVNLLAGEAHLLINAGSDTTRVTMACALFALTKQPELAKRLREALEPHVSQSPDAVILDDKISNIDLLNGIISESLRMYPPSPSHPTRVTPPEGTMIAGKFIPGRTQLIAPQYVIGRDETIFPRATEFIPERWYSSPHLVKDKNATAPFSLGPMNCVGKQLAMTNVRVTLATIVMRYDLSFAPGRANPTTDFVEGMCEHFSLQPGPLYLRMEKRQVPK</sequence>
<comment type="cofactor">
    <cofactor evidence="1 12">
        <name>heme</name>
        <dbReference type="ChEBI" id="CHEBI:30413"/>
    </cofactor>
</comment>
<dbReference type="Gene3D" id="1.10.630.10">
    <property type="entry name" value="Cytochrome P450"/>
    <property type="match status" value="1"/>
</dbReference>
<dbReference type="InterPro" id="IPR002401">
    <property type="entry name" value="Cyt_P450_E_grp-I"/>
</dbReference>
<evidence type="ECO:0000256" key="11">
    <source>
        <dbReference type="ARBA" id="ARBA00023136"/>
    </source>
</evidence>
<dbReference type="PRINTS" id="PR00385">
    <property type="entry name" value="P450"/>
</dbReference>
<dbReference type="OrthoDB" id="6692864at2759"/>
<dbReference type="GO" id="GO:0016705">
    <property type="term" value="F:oxidoreductase activity, acting on paired donors, with incorporation or reduction of molecular oxygen"/>
    <property type="evidence" value="ECO:0007669"/>
    <property type="project" value="InterPro"/>
</dbReference>
<keyword evidence="5 13" id="KW-0812">Transmembrane</keyword>
<dbReference type="EMBL" id="CP055902">
    <property type="protein sequence ID" value="QKX61992.1"/>
    <property type="molecule type" value="Genomic_DNA"/>
</dbReference>
<keyword evidence="4 12" id="KW-0349">Heme</keyword>
<dbReference type="GO" id="GO:0005506">
    <property type="term" value="F:iron ion binding"/>
    <property type="evidence" value="ECO:0007669"/>
    <property type="project" value="InterPro"/>
</dbReference>
<feature type="transmembrane region" description="Helical" evidence="13">
    <location>
        <begin position="79"/>
        <end position="99"/>
    </location>
</feature>
<dbReference type="Proteomes" id="UP000509510">
    <property type="component" value="Chromosome V"/>
</dbReference>
<evidence type="ECO:0000256" key="4">
    <source>
        <dbReference type="ARBA" id="ARBA00022617"/>
    </source>
</evidence>
<keyword evidence="15" id="KW-1185">Reference proteome</keyword>
<reference evidence="15" key="1">
    <citation type="submission" date="2020-06" db="EMBL/GenBank/DDBJ databases">
        <title>A chromosome-scale genome assembly of Talaromyces rugulosus W13939.</title>
        <authorList>
            <person name="Wang B."/>
            <person name="Guo L."/>
            <person name="Ye K."/>
            <person name="Wang L."/>
        </authorList>
    </citation>
    <scope>NUCLEOTIDE SEQUENCE [LARGE SCALE GENOMIC DNA]</scope>
    <source>
        <strain evidence="15">W13939</strain>
    </source>
</reference>
<keyword evidence="10" id="KW-0503">Monooxygenase</keyword>
<dbReference type="GO" id="GO:0016020">
    <property type="term" value="C:membrane"/>
    <property type="evidence" value="ECO:0007669"/>
    <property type="project" value="UniProtKB-SubCell"/>
</dbReference>
<dbReference type="GO" id="GO:0004497">
    <property type="term" value="F:monooxygenase activity"/>
    <property type="evidence" value="ECO:0007669"/>
    <property type="project" value="UniProtKB-KW"/>
</dbReference>
<dbReference type="InterPro" id="IPR036396">
    <property type="entry name" value="Cyt_P450_sf"/>
</dbReference>
<dbReference type="CDD" id="cd11061">
    <property type="entry name" value="CYP67-like"/>
    <property type="match status" value="1"/>
</dbReference>
<evidence type="ECO:0000256" key="9">
    <source>
        <dbReference type="ARBA" id="ARBA00023004"/>
    </source>
</evidence>
<organism evidence="14 15">
    <name type="scientific">Talaromyces rugulosus</name>
    <name type="common">Penicillium rugulosum</name>
    <dbReference type="NCBI Taxonomy" id="121627"/>
    <lineage>
        <taxon>Eukaryota</taxon>
        <taxon>Fungi</taxon>
        <taxon>Dikarya</taxon>
        <taxon>Ascomycota</taxon>
        <taxon>Pezizomycotina</taxon>
        <taxon>Eurotiomycetes</taxon>
        <taxon>Eurotiomycetidae</taxon>
        <taxon>Eurotiales</taxon>
        <taxon>Trichocomaceae</taxon>
        <taxon>Talaromyces</taxon>
        <taxon>Talaromyces sect. Islandici</taxon>
    </lineage>
</organism>
<keyword evidence="11 13" id="KW-0472">Membrane</keyword>
<evidence type="ECO:0000256" key="13">
    <source>
        <dbReference type="SAM" id="Phobius"/>
    </source>
</evidence>
<evidence type="ECO:0000256" key="8">
    <source>
        <dbReference type="ARBA" id="ARBA00023002"/>
    </source>
</evidence>
<protein>
    <recommendedName>
        <fullName evidence="16">Cytochrome P450 monooxygenase</fullName>
    </recommendedName>
</protein>
<accession>A0A7H8R6J4</accession>
<evidence type="ECO:0008006" key="16">
    <source>
        <dbReference type="Google" id="ProtNLM"/>
    </source>
</evidence>
<dbReference type="KEGG" id="trg:TRUGW13939_09148"/>
<dbReference type="PRINTS" id="PR00463">
    <property type="entry name" value="EP450I"/>
</dbReference>
<dbReference type="AlphaFoldDB" id="A0A7H8R6J4"/>
<evidence type="ECO:0000256" key="3">
    <source>
        <dbReference type="ARBA" id="ARBA00010617"/>
    </source>
</evidence>
<evidence type="ECO:0000256" key="12">
    <source>
        <dbReference type="PIRSR" id="PIRSR602401-1"/>
    </source>
</evidence>
<evidence type="ECO:0000313" key="15">
    <source>
        <dbReference type="Proteomes" id="UP000509510"/>
    </source>
</evidence>
<dbReference type="GeneID" id="55996632"/>
<evidence type="ECO:0000256" key="10">
    <source>
        <dbReference type="ARBA" id="ARBA00023033"/>
    </source>
</evidence>
<comment type="subcellular location">
    <subcellularLocation>
        <location evidence="2">Membrane</location>
    </subcellularLocation>
</comment>
<evidence type="ECO:0000256" key="6">
    <source>
        <dbReference type="ARBA" id="ARBA00022723"/>
    </source>
</evidence>
<dbReference type="SUPFAM" id="SSF48264">
    <property type="entry name" value="Cytochrome P450"/>
    <property type="match status" value="1"/>
</dbReference>
<keyword evidence="7 13" id="KW-1133">Transmembrane helix</keyword>
<dbReference type="InterPro" id="IPR001128">
    <property type="entry name" value="Cyt_P450"/>
</dbReference>
<dbReference type="GO" id="GO:0020037">
    <property type="term" value="F:heme binding"/>
    <property type="evidence" value="ECO:0007669"/>
    <property type="project" value="InterPro"/>
</dbReference>
<evidence type="ECO:0000256" key="1">
    <source>
        <dbReference type="ARBA" id="ARBA00001971"/>
    </source>
</evidence>
<feature type="transmembrane region" description="Helical" evidence="13">
    <location>
        <begin position="50"/>
        <end position="72"/>
    </location>
</feature>
<evidence type="ECO:0000256" key="7">
    <source>
        <dbReference type="ARBA" id="ARBA00022989"/>
    </source>
</evidence>
<evidence type="ECO:0000256" key="5">
    <source>
        <dbReference type="ARBA" id="ARBA00022692"/>
    </source>
</evidence>
<dbReference type="InterPro" id="IPR050121">
    <property type="entry name" value="Cytochrome_P450_monoxygenase"/>
</dbReference>
<keyword evidence="8" id="KW-0560">Oxidoreductase</keyword>
<proteinExistence type="inferred from homology"/>
<name>A0A7H8R6J4_TALRU</name>
<dbReference type="PANTHER" id="PTHR24305:SF112">
    <property type="entry name" value="L-ORNITHINE-N5-MONOOXYGENASE (EUROFUNG)"/>
    <property type="match status" value="1"/>
</dbReference>
<feature type="binding site" description="axial binding residue" evidence="12">
    <location>
        <position position="499"/>
    </location>
    <ligand>
        <name>heme</name>
        <dbReference type="ChEBI" id="CHEBI:30413"/>
    </ligand>
    <ligandPart>
        <name>Fe</name>
        <dbReference type="ChEBI" id="CHEBI:18248"/>
    </ligandPart>
</feature>
<dbReference type="RefSeq" id="XP_035348166.1">
    <property type="nucleotide sequence ID" value="XM_035492273.1"/>
</dbReference>
<gene>
    <name evidence="14" type="ORF">TRUGW13939_09148</name>
</gene>
<dbReference type="Pfam" id="PF00067">
    <property type="entry name" value="p450"/>
    <property type="match status" value="1"/>
</dbReference>
<evidence type="ECO:0000313" key="14">
    <source>
        <dbReference type="EMBL" id="QKX61992.1"/>
    </source>
</evidence>
<keyword evidence="6 12" id="KW-0479">Metal-binding</keyword>
<feature type="transmembrane region" description="Helical" evidence="13">
    <location>
        <begin position="19"/>
        <end position="38"/>
    </location>
</feature>
<comment type="similarity">
    <text evidence="3">Belongs to the cytochrome P450 family.</text>
</comment>
<keyword evidence="9 12" id="KW-0408">Iron</keyword>